<name>Q0EW80_9PROT</name>
<dbReference type="RefSeq" id="WP_009850917.1">
    <property type="nucleotide sequence ID" value="NZ_DS022295.1"/>
</dbReference>
<comment type="caution">
    <text evidence="2">The sequence shown here is derived from an EMBL/GenBank/DDBJ whole genome shotgun (WGS) entry which is preliminary data.</text>
</comment>
<feature type="signal peptide" evidence="1">
    <location>
        <begin position="1"/>
        <end position="23"/>
    </location>
</feature>
<protein>
    <submittedName>
        <fullName evidence="2">Uncharacterized protein</fullName>
    </submittedName>
</protein>
<gene>
    <name evidence="2" type="ORF">SPV1_03098</name>
</gene>
<reference evidence="2 3" key="1">
    <citation type="submission" date="2006-09" db="EMBL/GenBank/DDBJ databases">
        <authorList>
            <person name="Emerson D."/>
            <person name="Ferriera S."/>
            <person name="Johnson J."/>
            <person name="Kravitz S."/>
            <person name="Halpern A."/>
            <person name="Remington K."/>
            <person name="Beeson K."/>
            <person name="Tran B."/>
            <person name="Rogers Y.-H."/>
            <person name="Friedman R."/>
            <person name="Venter J.C."/>
        </authorList>
    </citation>
    <scope>NUCLEOTIDE SEQUENCE [LARGE SCALE GENOMIC DNA]</scope>
    <source>
        <strain evidence="2 3">PV-1</strain>
    </source>
</reference>
<dbReference type="EMBL" id="AATS01000021">
    <property type="protein sequence ID" value="EAU53591.1"/>
    <property type="molecule type" value="Genomic_DNA"/>
</dbReference>
<dbReference type="AlphaFoldDB" id="Q0EW80"/>
<organism evidence="2 3">
    <name type="scientific">Mariprofundus ferrooxydans PV-1</name>
    <dbReference type="NCBI Taxonomy" id="314345"/>
    <lineage>
        <taxon>Bacteria</taxon>
        <taxon>Pseudomonadati</taxon>
        <taxon>Pseudomonadota</taxon>
        <taxon>Candidatius Mariprofundia</taxon>
        <taxon>Mariprofundales</taxon>
        <taxon>Mariprofundaceae</taxon>
        <taxon>Mariprofundus</taxon>
    </lineage>
</organism>
<evidence type="ECO:0000313" key="3">
    <source>
        <dbReference type="Proteomes" id="UP000005297"/>
    </source>
</evidence>
<feature type="chain" id="PRO_5004171390" evidence="1">
    <location>
        <begin position="24"/>
        <end position="173"/>
    </location>
</feature>
<proteinExistence type="predicted"/>
<accession>Q0EW80</accession>
<dbReference type="HOGENOM" id="CLU_1545795_0_0_0"/>
<dbReference type="OrthoDB" id="5298525at2"/>
<evidence type="ECO:0000256" key="1">
    <source>
        <dbReference type="SAM" id="SignalP"/>
    </source>
</evidence>
<evidence type="ECO:0000313" key="2">
    <source>
        <dbReference type="EMBL" id="EAU53591.1"/>
    </source>
</evidence>
<sequence length="173" mass="19120">MRYIIAVLLATAGMNLMAANVQADESRSVNFMIFVKVQPNYEYDPIMFGNFSQFIDKMNGTRLLLLSHSARALSGDVINLQQDVLSDNESGGLDDVGVNCQLSFLYTGEARDTEYQLNGDCQIIGRFNGESTSLKAHIPDTDLPDAARGTDVWMEVYEDAKSGVAFYANVSKR</sequence>
<dbReference type="Proteomes" id="UP000005297">
    <property type="component" value="Unassembled WGS sequence"/>
</dbReference>
<keyword evidence="3" id="KW-1185">Reference proteome</keyword>
<keyword evidence="1" id="KW-0732">Signal</keyword>
<dbReference type="InParanoid" id="Q0EW80"/>
<dbReference type="STRING" id="314344.AL013_05760"/>